<dbReference type="PROSITE" id="PS50949">
    <property type="entry name" value="HTH_GNTR"/>
    <property type="match status" value="1"/>
</dbReference>
<keyword evidence="3" id="KW-0804">Transcription</keyword>
<feature type="domain" description="HTH gntR-type" evidence="4">
    <location>
        <begin position="4"/>
        <end position="76"/>
    </location>
</feature>
<gene>
    <name evidence="5" type="ORF">MTP13_03400</name>
</gene>
<dbReference type="PANTHER" id="PTHR43537">
    <property type="entry name" value="TRANSCRIPTIONAL REGULATOR, GNTR FAMILY"/>
    <property type="match status" value="1"/>
</dbReference>
<dbReference type="PANTHER" id="PTHR43537:SF24">
    <property type="entry name" value="GLUCONATE OPERON TRANSCRIPTIONAL REPRESSOR"/>
    <property type="match status" value="1"/>
</dbReference>
<dbReference type="SUPFAM" id="SSF46785">
    <property type="entry name" value="Winged helix' DNA-binding domain"/>
    <property type="match status" value="1"/>
</dbReference>
<dbReference type="EMBL" id="CP094533">
    <property type="protein sequence ID" value="UOE26841.1"/>
    <property type="molecule type" value="Genomic_DNA"/>
</dbReference>
<dbReference type="CDD" id="cd07377">
    <property type="entry name" value="WHTH_GntR"/>
    <property type="match status" value="1"/>
</dbReference>
<dbReference type="Gene3D" id="1.10.10.10">
    <property type="entry name" value="Winged helix-like DNA-binding domain superfamily/Winged helix DNA-binding domain"/>
    <property type="match status" value="1"/>
</dbReference>
<proteinExistence type="predicted"/>
<evidence type="ECO:0000313" key="5">
    <source>
        <dbReference type="EMBL" id="UOE26841.1"/>
    </source>
</evidence>
<dbReference type="SUPFAM" id="SSF48008">
    <property type="entry name" value="GntR ligand-binding domain-like"/>
    <property type="match status" value="1"/>
</dbReference>
<organism evidence="5 6">
    <name type="scientific">Agromyces soli</name>
    <dbReference type="NCBI Taxonomy" id="659012"/>
    <lineage>
        <taxon>Bacteria</taxon>
        <taxon>Bacillati</taxon>
        <taxon>Actinomycetota</taxon>
        <taxon>Actinomycetes</taxon>
        <taxon>Micrococcales</taxon>
        <taxon>Microbacteriaceae</taxon>
        <taxon>Agromyces</taxon>
    </lineage>
</organism>
<dbReference type="InterPro" id="IPR011711">
    <property type="entry name" value="GntR_C"/>
</dbReference>
<evidence type="ECO:0000256" key="1">
    <source>
        <dbReference type="ARBA" id="ARBA00023015"/>
    </source>
</evidence>
<evidence type="ECO:0000256" key="2">
    <source>
        <dbReference type="ARBA" id="ARBA00023125"/>
    </source>
</evidence>
<dbReference type="SMART" id="SM00895">
    <property type="entry name" value="FCD"/>
    <property type="match status" value="1"/>
</dbReference>
<protein>
    <submittedName>
        <fullName evidence="5">GntR family transcriptional regulator</fullName>
    </submittedName>
</protein>
<dbReference type="RefSeq" id="WP_243569653.1">
    <property type="nucleotide sequence ID" value="NZ_BAAARD010000003.1"/>
</dbReference>
<evidence type="ECO:0000313" key="6">
    <source>
        <dbReference type="Proteomes" id="UP000831304"/>
    </source>
</evidence>
<dbReference type="SMART" id="SM00345">
    <property type="entry name" value="HTH_GNTR"/>
    <property type="match status" value="1"/>
</dbReference>
<keyword evidence="1" id="KW-0805">Transcription regulation</keyword>
<dbReference type="Pfam" id="PF07729">
    <property type="entry name" value="FCD"/>
    <property type="match status" value="1"/>
</dbReference>
<keyword evidence="6" id="KW-1185">Reference proteome</keyword>
<dbReference type="PRINTS" id="PR00035">
    <property type="entry name" value="HTHGNTR"/>
</dbReference>
<evidence type="ECO:0000256" key="3">
    <source>
        <dbReference type="ARBA" id="ARBA00023163"/>
    </source>
</evidence>
<dbReference type="Pfam" id="PF00392">
    <property type="entry name" value="GntR"/>
    <property type="match status" value="1"/>
</dbReference>
<dbReference type="Gene3D" id="1.20.120.530">
    <property type="entry name" value="GntR ligand-binding domain-like"/>
    <property type="match status" value="1"/>
</dbReference>
<keyword evidence="2" id="KW-0238">DNA-binding</keyword>
<reference evidence="5 6" key="1">
    <citation type="submission" date="2022-03" db="EMBL/GenBank/DDBJ databases">
        <title>Agromyces sp. isolated from the gut of P. brevitarsis seulensis larvae.</title>
        <authorList>
            <person name="Won M."/>
            <person name="Kwon S.-W."/>
        </authorList>
    </citation>
    <scope>NUCLEOTIDE SEQUENCE [LARGE SCALE GENOMIC DNA]</scope>
    <source>
        <strain evidence="5 6">KACC 16215</strain>
    </source>
</reference>
<evidence type="ECO:0000259" key="4">
    <source>
        <dbReference type="PROSITE" id="PS50949"/>
    </source>
</evidence>
<name>A0ABY4AYJ6_9MICO</name>
<dbReference type="InterPro" id="IPR036388">
    <property type="entry name" value="WH-like_DNA-bd_sf"/>
</dbReference>
<accession>A0ABY4AYJ6</accession>
<dbReference type="InterPro" id="IPR008920">
    <property type="entry name" value="TF_FadR/GntR_C"/>
</dbReference>
<sequence>MSDTRAWQHVLEHVESRLLAGELAPGDRLPGERALSAELGVGRSSVREALRVLEAMGLVRTASGSGPSAGAVIVATPDGGMRTLMRLQVAARGLPVADLVDTRLLLEGAVAARLAEASAATTSGDEASAAPELGAAARLLDAMDDPTLAPEEFLALDAAFHLALAEAAGNQVTLAAMAGLRSGIEGYVVAGMQRIADWPAMAARLRTEHRGVLRSITDGDAAAARRGIHDHIAGYYAAISAPAR</sequence>
<dbReference type="InterPro" id="IPR036390">
    <property type="entry name" value="WH_DNA-bd_sf"/>
</dbReference>
<dbReference type="InterPro" id="IPR000524">
    <property type="entry name" value="Tscrpt_reg_HTH_GntR"/>
</dbReference>
<dbReference type="Proteomes" id="UP000831304">
    <property type="component" value="Chromosome"/>
</dbReference>